<evidence type="ECO:0000256" key="1">
    <source>
        <dbReference type="SAM" id="Phobius"/>
    </source>
</evidence>
<comment type="caution">
    <text evidence="3">The sequence shown here is derived from an EMBL/GenBank/DDBJ whole genome shotgun (WGS) entry which is preliminary data.</text>
</comment>
<evidence type="ECO:0000313" key="3">
    <source>
        <dbReference type="EMBL" id="PHU41280.1"/>
    </source>
</evidence>
<feature type="transmembrane region" description="Helical" evidence="1">
    <location>
        <begin position="94"/>
        <end position="113"/>
    </location>
</feature>
<keyword evidence="1" id="KW-0472">Membrane</keyword>
<reference evidence="3" key="1">
    <citation type="submission" date="2017-10" db="EMBL/GenBank/DDBJ databases">
        <title>Resolving the taxonomy of Roseburia spp., Eubacterium rectale and Agathobacter spp. through phylogenomic analysis.</title>
        <authorList>
            <person name="Sheridan P.O."/>
            <person name="Walker A.W."/>
            <person name="Duncan S.H."/>
            <person name="Scott K.P."/>
            <person name="Toole P.W.O."/>
            <person name="Luis P."/>
            <person name="Flint H.J."/>
        </authorList>
    </citation>
    <scope>NUCLEOTIDE SEQUENCE [LARGE SCALE GENOMIC DNA]</scope>
    <source>
        <strain evidence="3">JK10</strain>
        <strain evidence="2">JK626</strain>
    </source>
</reference>
<dbReference type="Proteomes" id="UP000225889">
    <property type="component" value="Unassembled WGS sequence"/>
</dbReference>
<feature type="transmembrane region" description="Helical" evidence="1">
    <location>
        <begin position="25"/>
        <end position="58"/>
    </location>
</feature>
<organism evidence="3 4">
    <name type="scientific">Pseudobutyrivibrio ruminis</name>
    <dbReference type="NCBI Taxonomy" id="46206"/>
    <lineage>
        <taxon>Bacteria</taxon>
        <taxon>Bacillati</taxon>
        <taxon>Bacillota</taxon>
        <taxon>Clostridia</taxon>
        <taxon>Lachnospirales</taxon>
        <taxon>Lachnospiraceae</taxon>
        <taxon>Pseudobutyrivibrio</taxon>
    </lineage>
</organism>
<protein>
    <submittedName>
        <fullName evidence="3">Uncharacterized protein</fullName>
    </submittedName>
</protein>
<dbReference type="EMBL" id="PDYH01000005">
    <property type="protein sequence ID" value="PHU41280.1"/>
    <property type="molecule type" value="Genomic_DNA"/>
</dbReference>
<feature type="transmembrane region" description="Helical" evidence="1">
    <location>
        <begin position="70"/>
        <end position="88"/>
    </location>
</feature>
<dbReference type="Proteomes" id="UP000224317">
    <property type="component" value="Unassembled WGS sequence"/>
</dbReference>
<keyword evidence="1" id="KW-1133">Transmembrane helix</keyword>
<proteinExistence type="predicted"/>
<dbReference type="AlphaFoldDB" id="A0A2G3EDG5"/>
<dbReference type="EMBL" id="PDYF01000011">
    <property type="protein sequence ID" value="PHU35186.1"/>
    <property type="molecule type" value="Genomic_DNA"/>
</dbReference>
<evidence type="ECO:0000313" key="2">
    <source>
        <dbReference type="EMBL" id="PHU35186.1"/>
    </source>
</evidence>
<reference evidence="3" key="2">
    <citation type="submission" date="2017-10" db="EMBL/GenBank/DDBJ databases">
        <authorList>
            <person name="Banno H."/>
            <person name="Chua N.-H."/>
        </authorList>
    </citation>
    <scope>NUCLEOTIDE SEQUENCE [LARGE SCALE GENOMIC DNA]</scope>
    <source>
        <strain evidence="3">JK10</strain>
        <strain evidence="2">JK626</strain>
    </source>
</reference>
<evidence type="ECO:0000313" key="4">
    <source>
        <dbReference type="Proteomes" id="UP000224317"/>
    </source>
</evidence>
<name>A0A2G3EDG5_9FIRM</name>
<accession>A0A2G3EDG5</accession>
<dbReference type="RefSeq" id="WP_090487002.1">
    <property type="nucleotide sequence ID" value="NZ_PDYF01000011.1"/>
</dbReference>
<sequence>MADNKRKAAPAFDIRDLFSKENLPLISLIVLGIFAVVSLIVTIAVFHINPIIACVMVILEAALAACLNQIPIWIHGLVFIAQIVIGIMASQVPFMIFMAFIYVLGVAFLYVWANR</sequence>
<keyword evidence="4" id="KW-1185">Reference proteome</keyword>
<keyword evidence="1" id="KW-0812">Transmembrane</keyword>
<gene>
    <name evidence="3" type="ORF">CSX00_01415</name>
    <name evidence="2" type="ORF">CSX01_07610</name>
</gene>